<evidence type="ECO:0000259" key="8">
    <source>
        <dbReference type="Pfam" id="PF14322"/>
    </source>
</evidence>
<feature type="domain" description="RagB/SusD" evidence="7">
    <location>
        <begin position="354"/>
        <end position="494"/>
    </location>
</feature>
<gene>
    <name evidence="9" type="ORF">RNZ46_09480</name>
</gene>
<reference evidence="10" key="1">
    <citation type="submission" date="2024-06" db="EMBL/GenBank/DDBJ databases">
        <title>Hwangdonia haimaensis gen. nov., sp. nov., a member of the family Flavobacteriaceae isolated from the haima cold seep.</title>
        <authorList>
            <person name="Li J."/>
        </authorList>
    </citation>
    <scope>NUCLEOTIDE SEQUENCE [LARGE SCALE GENOMIC DNA]</scope>
    <source>
        <strain evidence="10">SCSIO 19198</strain>
    </source>
</reference>
<evidence type="ECO:0000256" key="2">
    <source>
        <dbReference type="ARBA" id="ARBA00006275"/>
    </source>
</evidence>
<accession>A0AA97HP43</accession>
<dbReference type="RefSeq" id="WP_316981971.1">
    <property type="nucleotide sequence ID" value="NZ_CP136521.1"/>
</dbReference>
<comment type="subcellular location">
    <subcellularLocation>
        <location evidence="1">Cell outer membrane</location>
    </subcellularLocation>
</comment>
<feature type="domain" description="SusD-like N-terminal" evidence="8">
    <location>
        <begin position="84"/>
        <end position="234"/>
    </location>
</feature>
<keyword evidence="3 6" id="KW-0732">Signal</keyword>
<evidence type="ECO:0000256" key="1">
    <source>
        <dbReference type="ARBA" id="ARBA00004442"/>
    </source>
</evidence>
<dbReference type="SUPFAM" id="SSF48452">
    <property type="entry name" value="TPR-like"/>
    <property type="match status" value="1"/>
</dbReference>
<evidence type="ECO:0000313" key="10">
    <source>
        <dbReference type="Proteomes" id="UP001302486"/>
    </source>
</evidence>
<keyword evidence="10" id="KW-1185">Reference proteome</keyword>
<dbReference type="KEGG" id="hws:RNZ46_09480"/>
<sequence length="495" mass="55468">MKKIIISFIGILAVSFCFTACEKDYLDTFPTDQVSSAAAVLTTDNALTALNGIHRALYVRYGSQGRGGIGAFNIHIDEAGEDHVFNRSNWTHSYRWRPNSEPDNAYNTANWSMFYQWIANANVLINGIDNASGEQADRDAIKGQALLYRAFCHFHLVRLWGDRYEPGGGNSQLGVPIKTDNSIDPIARNTVEEVYSQINKDLDDAIVLLNGYVRKNKSHFNVNVAKGLKARVALTQGKWAVAAQYAAEARVGYPLMDEATYANGFQVFSENNSEFMWASQIVEDQTDKWANYGAYISRNFSSSAIRGNPRSISNLLYDMISATDVRKTLWDPTGEHLNLPPGVSLLSSHKRFPYTNQKFIAVSNADSRVDVPLMRAAEMYLIEAEALARNNQDALAAQALYDMVVTRDSAYTLSSNTGQALIDEIMVQRRVELWGEGFRWYDLKRLNLPLDRTGSNQSSTYTNGIMQVPVGDNRWTWPIPQDEIDANPLIEQNPI</sequence>
<protein>
    <submittedName>
        <fullName evidence="9">RagB/SusD family nutrient uptake outer membrane protein</fullName>
    </submittedName>
</protein>
<evidence type="ECO:0000259" key="7">
    <source>
        <dbReference type="Pfam" id="PF07980"/>
    </source>
</evidence>
<dbReference type="InterPro" id="IPR033985">
    <property type="entry name" value="SusD-like_N"/>
</dbReference>
<dbReference type="InterPro" id="IPR012944">
    <property type="entry name" value="SusD_RagB_dom"/>
</dbReference>
<dbReference type="Pfam" id="PF07980">
    <property type="entry name" value="SusD_RagB"/>
    <property type="match status" value="1"/>
</dbReference>
<evidence type="ECO:0000313" key="9">
    <source>
        <dbReference type="EMBL" id="WOD42227.1"/>
    </source>
</evidence>
<evidence type="ECO:0000256" key="5">
    <source>
        <dbReference type="ARBA" id="ARBA00023237"/>
    </source>
</evidence>
<evidence type="ECO:0000256" key="3">
    <source>
        <dbReference type="ARBA" id="ARBA00022729"/>
    </source>
</evidence>
<dbReference type="GO" id="GO:0009279">
    <property type="term" value="C:cell outer membrane"/>
    <property type="evidence" value="ECO:0007669"/>
    <property type="project" value="UniProtKB-SubCell"/>
</dbReference>
<dbReference type="Proteomes" id="UP001302486">
    <property type="component" value="Chromosome"/>
</dbReference>
<evidence type="ECO:0000256" key="6">
    <source>
        <dbReference type="SAM" id="SignalP"/>
    </source>
</evidence>
<dbReference type="Pfam" id="PF14322">
    <property type="entry name" value="SusD-like_3"/>
    <property type="match status" value="1"/>
</dbReference>
<comment type="similarity">
    <text evidence="2">Belongs to the SusD family.</text>
</comment>
<dbReference type="EMBL" id="CP136521">
    <property type="protein sequence ID" value="WOD42227.1"/>
    <property type="molecule type" value="Genomic_DNA"/>
</dbReference>
<proteinExistence type="inferred from homology"/>
<dbReference type="AlphaFoldDB" id="A0AA97HP43"/>
<dbReference type="Gene3D" id="1.25.40.390">
    <property type="match status" value="1"/>
</dbReference>
<feature type="signal peptide" evidence="6">
    <location>
        <begin position="1"/>
        <end position="20"/>
    </location>
</feature>
<feature type="chain" id="PRO_5041665563" evidence="6">
    <location>
        <begin position="21"/>
        <end position="495"/>
    </location>
</feature>
<evidence type="ECO:0000256" key="4">
    <source>
        <dbReference type="ARBA" id="ARBA00023136"/>
    </source>
</evidence>
<keyword evidence="5" id="KW-0998">Cell outer membrane</keyword>
<keyword evidence="4" id="KW-0472">Membrane</keyword>
<dbReference type="InterPro" id="IPR011990">
    <property type="entry name" value="TPR-like_helical_dom_sf"/>
</dbReference>
<organism evidence="9 10">
    <name type="scientific">Hwangdonia lutea</name>
    <dbReference type="NCBI Taxonomy" id="3075823"/>
    <lineage>
        <taxon>Bacteria</taxon>
        <taxon>Pseudomonadati</taxon>
        <taxon>Bacteroidota</taxon>
        <taxon>Flavobacteriia</taxon>
        <taxon>Flavobacteriales</taxon>
        <taxon>Flavobacteriaceae</taxon>
        <taxon>Hwangdonia</taxon>
    </lineage>
</organism>
<name>A0AA97HP43_9FLAO</name>
<dbReference type="CDD" id="cd08977">
    <property type="entry name" value="SusD"/>
    <property type="match status" value="1"/>
</dbReference>